<feature type="transmembrane region" description="Helical" evidence="1">
    <location>
        <begin position="84"/>
        <end position="106"/>
    </location>
</feature>
<dbReference type="EMBL" id="JAUSUQ010000008">
    <property type="protein sequence ID" value="MDQ0339538.1"/>
    <property type="molecule type" value="Genomic_DNA"/>
</dbReference>
<keyword evidence="1" id="KW-1133">Transmembrane helix</keyword>
<evidence type="ECO:0000313" key="2">
    <source>
        <dbReference type="EMBL" id="MDQ0339538.1"/>
    </source>
</evidence>
<feature type="transmembrane region" description="Helical" evidence="1">
    <location>
        <begin position="55"/>
        <end position="77"/>
    </location>
</feature>
<dbReference type="Proteomes" id="UP001232445">
    <property type="component" value="Unassembled WGS sequence"/>
</dbReference>
<sequence>MRGEQWWRGSSVFVIRWLIFMLGVIIMSFGIVLMIKADMGNAPWDVFHIGLYYQFGLTIGLWSILVGIVIIGLTWLLTRTKPQVGAVINMLLVGLFIDLFLLIPWLKTPEHWGGQLVLLLTGIVVMGYGVGLYIAPRCGAGPRDGLMIAISEKTGWKVQWVRTGMEVLVLISGWILGGPVFVGTLLFSVLIGPVVGFSLPQCQVLVDKLIGGVSFENLNKRPVRVNHHDGISQ</sequence>
<reference evidence="2 3" key="1">
    <citation type="submission" date="2023-07" db="EMBL/GenBank/DDBJ databases">
        <title>Genomic Encyclopedia of Type Strains, Phase IV (KMG-IV): sequencing the most valuable type-strain genomes for metagenomic binning, comparative biology and taxonomic classification.</title>
        <authorList>
            <person name="Goeker M."/>
        </authorList>
    </citation>
    <scope>NUCLEOTIDE SEQUENCE [LARGE SCALE GENOMIC DNA]</scope>
    <source>
        <strain evidence="2 3">DSM 17740</strain>
    </source>
</reference>
<feature type="transmembrane region" description="Helical" evidence="1">
    <location>
        <begin position="12"/>
        <end position="35"/>
    </location>
</feature>
<accession>A0ABU0CSY2</accession>
<gene>
    <name evidence="2" type="ORF">J2S00_002326</name>
</gene>
<evidence type="ECO:0000256" key="1">
    <source>
        <dbReference type="SAM" id="Phobius"/>
    </source>
</evidence>
<evidence type="ECO:0000313" key="3">
    <source>
        <dbReference type="Proteomes" id="UP001232445"/>
    </source>
</evidence>
<keyword evidence="3" id="KW-1185">Reference proteome</keyword>
<keyword evidence="1" id="KW-0472">Membrane</keyword>
<dbReference type="Pfam" id="PF19700">
    <property type="entry name" value="DUF6198"/>
    <property type="match status" value="1"/>
</dbReference>
<dbReference type="PANTHER" id="PTHR40078">
    <property type="entry name" value="INTEGRAL MEMBRANE PROTEIN-RELATED"/>
    <property type="match status" value="1"/>
</dbReference>
<dbReference type="PANTHER" id="PTHR40078:SF1">
    <property type="entry name" value="INTEGRAL MEMBRANE PROTEIN"/>
    <property type="match status" value="1"/>
</dbReference>
<feature type="transmembrane region" description="Helical" evidence="1">
    <location>
        <begin position="112"/>
        <end position="135"/>
    </location>
</feature>
<dbReference type="InterPro" id="IPR038750">
    <property type="entry name" value="YczE/YyaS-like"/>
</dbReference>
<protein>
    <submittedName>
        <fullName evidence="2">Membrane protein YczE</fullName>
    </submittedName>
</protein>
<organism evidence="2 3">
    <name type="scientific">Caldalkalibacillus uzonensis</name>
    <dbReference type="NCBI Taxonomy" id="353224"/>
    <lineage>
        <taxon>Bacteria</taxon>
        <taxon>Bacillati</taxon>
        <taxon>Bacillota</taxon>
        <taxon>Bacilli</taxon>
        <taxon>Bacillales</taxon>
        <taxon>Bacillaceae</taxon>
        <taxon>Caldalkalibacillus</taxon>
    </lineage>
</organism>
<proteinExistence type="predicted"/>
<name>A0ABU0CSY2_9BACI</name>
<comment type="caution">
    <text evidence="2">The sequence shown here is derived from an EMBL/GenBank/DDBJ whole genome shotgun (WGS) entry which is preliminary data.</text>
</comment>
<feature type="transmembrane region" description="Helical" evidence="1">
    <location>
        <begin position="167"/>
        <end position="191"/>
    </location>
</feature>
<keyword evidence="1" id="KW-0812">Transmembrane</keyword>